<dbReference type="Gene3D" id="1.10.275.10">
    <property type="entry name" value="Fumarase/aspartase (N-terminal domain)"/>
    <property type="match status" value="1"/>
</dbReference>
<evidence type="ECO:0000313" key="2">
    <source>
        <dbReference type="Proteomes" id="UP000681720"/>
    </source>
</evidence>
<comment type="caution">
    <text evidence="1">The sequence shown here is derived from an EMBL/GenBank/DDBJ whole genome shotgun (WGS) entry which is preliminary data.</text>
</comment>
<dbReference type="Proteomes" id="UP000681720">
    <property type="component" value="Unassembled WGS sequence"/>
</dbReference>
<sequence>MLNCRLDLDLEISAALSKTDDDIRGEHLNRHFPSSVVELTSCEQFNIKFNEIFEYRVNQILLESPGNTTHIHKHDYLNETQSPDIVFSIGRTVVLLYYKFIGSFFSYVHCCSVRTRFSIICGDEKAS</sequence>
<reference evidence="1" key="1">
    <citation type="submission" date="2021-02" db="EMBL/GenBank/DDBJ databases">
        <authorList>
            <person name="Nowell W R."/>
        </authorList>
    </citation>
    <scope>NUCLEOTIDE SEQUENCE</scope>
</reference>
<dbReference type="InterPro" id="IPR024083">
    <property type="entry name" value="Fumarase/histidase_N"/>
</dbReference>
<accession>A0A8S3D1T6</accession>
<name>A0A8S3D1T6_9BILA</name>
<gene>
    <name evidence="1" type="ORF">GIL414_LOCUS53783</name>
</gene>
<dbReference type="AlphaFoldDB" id="A0A8S3D1T6"/>
<organism evidence="1 2">
    <name type="scientific">Rotaria magnacalcarata</name>
    <dbReference type="NCBI Taxonomy" id="392030"/>
    <lineage>
        <taxon>Eukaryota</taxon>
        <taxon>Metazoa</taxon>
        <taxon>Spiralia</taxon>
        <taxon>Gnathifera</taxon>
        <taxon>Rotifera</taxon>
        <taxon>Eurotatoria</taxon>
        <taxon>Bdelloidea</taxon>
        <taxon>Philodinida</taxon>
        <taxon>Philodinidae</taxon>
        <taxon>Rotaria</taxon>
    </lineage>
</organism>
<protein>
    <submittedName>
        <fullName evidence="1">Uncharacterized protein</fullName>
    </submittedName>
</protein>
<proteinExistence type="predicted"/>
<dbReference type="EMBL" id="CAJOBJ010187177">
    <property type="protein sequence ID" value="CAF4940349.1"/>
    <property type="molecule type" value="Genomic_DNA"/>
</dbReference>
<evidence type="ECO:0000313" key="1">
    <source>
        <dbReference type="EMBL" id="CAF4940349.1"/>
    </source>
</evidence>